<sequence length="217" mass="24691">MTQVMLKLAATDERLKYLEKRDAVVDSLQVTVFQLQNELKAQAQANLRNEVEMVGIPENLSENLHHIVLVAAKKIGLDLEDADIDWVSRVGPRRPPVSAKLPEDGARMPRPIVVRLLRRAKRDQFLKSAKSRNNFSSTDLGIIGESRKVFFNERLTKENRVLFRDTRSRAKLHGYAFCWCSQGVIYVRQREGKAASPIRSKNDMDRLLPPSLPTISS</sequence>
<feature type="region of interest" description="Disordered" evidence="1">
    <location>
        <begin position="195"/>
        <end position="217"/>
    </location>
</feature>
<proteinExistence type="predicted"/>
<evidence type="ECO:0000259" key="2">
    <source>
        <dbReference type="Pfam" id="PF25298"/>
    </source>
</evidence>
<dbReference type="AlphaFoldDB" id="A0A0L7LB39"/>
<accession>A0A0L7LB39</accession>
<evidence type="ECO:0000256" key="1">
    <source>
        <dbReference type="SAM" id="MobiDB-lite"/>
    </source>
</evidence>
<comment type="caution">
    <text evidence="3">The sequence shown here is derived from an EMBL/GenBank/DDBJ whole genome shotgun (WGS) entry which is preliminary data.</text>
</comment>
<dbReference type="InterPro" id="IPR057251">
    <property type="entry name" value="FP_C"/>
</dbReference>
<evidence type="ECO:0000313" key="3">
    <source>
        <dbReference type="EMBL" id="KOB72688.1"/>
    </source>
</evidence>
<dbReference type="Gene3D" id="3.30.70.1820">
    <property type="entry name" value="L1 transposable element, RRM domain"/>
    <property type="match status" value="1"/>
</dbReference>
<dbReference type="Pfam" id="PF25298">
    <property type="entry name" value="Baculo_FP_2nd"/>
    <property type="match status" value="1"/>
</dbReference>
<protein>
    <recommendedName>
        <fullName evidence="2">FP protein C-terminal domain-containing protein</fullName>
    </recommendedName>
</protein>
<feature type="domain" description="FP protein C-terminal" evidence="2">
    <location>
        <begin position="156"/>
        <end position="207"/>
    </location>
</feature>
<gene>
    <name evidence="3" type="ORF">OBRU01_12179</name>
</gene>
<reference evidence="3 4" key="1">
    <citation type="journal article" date="2015" name="Genome Biol. Evol.">
        <title>The genome of winter moth (Operophtera brumata) provides a genomic perspective on sexual dimorphism and phenology.</title>
        <authorList>
            <person name="Derks M.F."/>
            <person name="Smit S."/>
            <person name="Salis L."/>
            <person name="Schijlen E."/>
            <person name="Bossers A."/>
            <person name="Mateman C."/>
            <person name="Pijl A.S."/>
            <person name="de Ridder D."/>
            <person name="Groenen M.A."/>
            <person name="Visser M.E."/>
            <person name="Megens H.J."/>
        </authorList>
    </citation>
    <scope>NUCLEOTIDE SEQUENCE [LARGE SCALE GENOMIC DNA]</scope>
    <source>
        <strain evidence="3">WM2013NL</strain>
        <tissue evidence="3">Head and thorax</tissue>
    </source>
</reference>
<keyword evidence="4" id="KW-1185">Reference proteome</keyword>
<organism evidence="3 4">
    <name type="scientific">Operophtera brumata</name>
    <name type="common">Winter moth</name>
    <name type="synonym">Phalaena brumata</name>
    <dbReference type="NCBI Taxonomy" id="104452"/>
    <lineage>
        <taxon>Eukaryota</taxon>
        <taxon>Metazoa</taxon>
        <taxon>Ecdysozoa</taxon>
        <taxon>Arthropoda</taxon>
        <taxon>Hexapoda</taxon>
        <taxon>Insecta</taxon>
        <taxon>Pterygota</taxon>
        <taxon>Neoptera</taxon>
        <taxon>Endopterygota</taxon>
        <taxon>Lepidoptera</taxon>
        <taxon>Glossata</taxon>
        <taxon>Ditrysia</taxon>
        <taxon>Geometroidea</taxon>
        <taxon>Geometridae</taxon>
        <taxon>Larentiinae</taxon>
        <taxon>Operophtera</taxon>
    </lineage>
</organism>
<dbReference type="EMBL" id="JTDY01001866">
    <property type="protein sequence ID" value="KOB72688.1"/>
    <property type="molecule type" value="Genomic_DNA"/>
</dbReference>
<name>A0A0L7LB39_OPEBR</name>
<dbReference type="Proteomes" id="UP000037510">
    <property type="component" value="Unassembled WGS sequence"/>
</dbReference>
<evidence type="ECO:0000313" key="4">
    <source>
        <dbReference type="Proteomes" id="UP000037510"/>
    </source>
</evidence>